<dbReference type="InterPro" id="IPR057581">
    <property type="entry name" value="Phage_ssDNA_bind"/>
</dbReference>
<gene>
    <name evidence="3" type="ORF">Scarif_00070</name>
</gene>
<evidence type="ECO:0000259" key="1">
    <source>
        <dbReference type="Pfam" id="PF10686"/>
    </source>
</evidence>
<dbReference type="Pfam" id="PF24083">
    <property type="entry name" value="Phage_ssDNA_bind"/>
    <property type="match status" value="1"/>
</dbReference>
<name>A0AAU7GZP9_9CAUD</name>
<protein>
    <recommendedName>
        <fullName evidence="4">DprA-like DNA processing chain A</fullName>
    </recommendedName>
</protein>
<sequence length="341" mass="38247">MVRVLVTGSRDWPDKDVVYSALDDAFSKCKGVFVVVHGDCPTGADKYADDWVRSMFAGGYFVKPERHPADWKGPRKRGAGFARNAEMVKLGADICLAFIHNESNGATHCAGLAEKGGIDTRIFRSNTMALPARQIGLPPRPYKRVNEEILLEGAKIIWPNFAGEKRLYNEGGKRNFSIELDEPLAHQLHEMGWNVKDNARKVETGEAQELRYHLPVTVKMDGKRPPRIFVITKSKNRRTQLDEESVGLLDVLEFDLIDLKLSPFNWDVSGKQGVSAYLKLGYFTLHEDPLELKYAHIPLEGEEGVAELENFIDGEVEGDTGWLADEEEYLEVDGGTREIEG</sequence>
<organism evidence="3">
    <name type="scientific">Streptomyces phage Scarif</name>
    <dbReference type="NCBI Taxonomy" id="3158858"/>
    <lineage>
        <taxon>Viruses</taxon>
        <taxon>Duplodnaviria</taxon>
        <taxon>Heunggongvirae</taxon>
        <taxon>Uroviricota</taxon>
        <taxon>Caudoviricetes</taxon>
    </lineage>
</organism>
<evidence type="ECO:0000313" key="3">
    <source>
        <dbReference type="EMBL" id="XBM95179.1"/>
    </source>
</evidence>
<feature type="domain" description="Putative phage ssDNA-binding" evidence="2">
    <location>
        <begin position="144"/>
        <end position="304"/>
    </location>
</feature>
<proteinExistence type="predicted"/>
<accession>A0AAU7GZP9</accession>
<evidence type="ECO:0000259" key="2">
    <source>
        <dbReference type="Pfam" id="PF24083"/>
    </source>
</evidence>
<dbReference type="InterPro" id="IPR019627">
    <property type="entry name" value="YAcAr"/>
</dbReference>
<feature type="domain" description="YspA cpYpsA-related SLOG" evidence="1">
    <location>
        <begin position="2"/>
        <end position="72"/>
    </location>
</feature>
<dbReference type="Pfam" id="PF10686">
    <property type="entry name" value="YAcAr"/>
    <property type="match status" value="1"/>
</dbReference>
<evidence type="ECO:0008006" key="4">
    <source>
        <dbReference type="Google" id="ProtNLM"/>
    </source>
</evidence>
<reference evidence="3" key="1">
    <citation type="submission" date="2024-05" db="EMBL/GenBank/DDBJ databases">
        <title>Isolation and characterization of the new Streptomyces phages Kamino, Geonosis, Abafar and Scarif infecting a broad range of host species.</title>
        <authorList>
            <person name="Rackow B."/>
            <person name="Rolland C."/>
            <person name="Mohnen I."/>
            <person name="Wittmann J."/>
            <person name="Muesken M."/>
            <person name="Overmann J."/>
            <person name="Frunzke J."/>
        </authorList>
    </citation>
    <scope>NUCLEOTIDE SEQUENCE</scope>
</reference>
<dbReference type="EMBL" id="PP750868">
    <property type="protein sequence ID" value="XBM95179.1"/>
    <property type="molecule type" value="Genomic_DNA"/>
</dbReference>